<proteinExistence type="predicted"/>
<sequence length="149" mass="16436">MATKAQPSCRKQVNSQQTAPLPFLLLGANFKPRRSTRRSSEQKVDHQNSESSDSQEGGNRAEEKIDRSWCWAWEGAAAVSPAAKPAAEGGGHPEAKKQQQRVVEVEKMKKGGEPGEVTAAGKERQKDRQKDPPIVMVHQFPFHSRPGLL</sequence>
<accession>A0A3L6Q2C3</accession>
<dbReference type="Proteomes" id="UP000275267">
    <property type="component" value="Unassembled WGS sequence"/>
</dbReference>
<comment type="caution">
    <text evidence="2">The sequence shown here is derived from an EMBL/GenBank/DDBJ whole genome shotgun (WGS) entry which is preliminary data.</text>
</comment>
<feature type="compositionally biased region" description="Basic and acidic residues" evidence="1">
    <location>
        <begin position="91"/>
        <end position="113"/>
    </location>
</feature>
<dbReference type="OrthoDB" id="643347at2759"/>
<feature type="compositionally biased region" description="Basic and acidic residues" evidence="1">
    <location>
        <begin position="121"/>
        <end position="131"/>
    </location>
</feature>
<name>A0A3L6Q2C3_PANMI</name>
<feature type="compositionally biased region" description="Basic and acidic residues" evidence="1">
    <location>
        <begin position="38"/>
        <end position="48"/>
    </location>
</feature>
<feature type="region of interest" description="Disordered" evidence="1">
    <location>
        <begin position="80"/>
        <end position="149"/>
    </location>
</feature>
<gene>
    <name evidence="2" type="ORF">C2845_PM17G07250</name>
</gene>
<evidence type="ECO:0000313" key="3">
    <source>
        <dbReference type="Proteomes" id="UP000275267"/>
    </source>
</evidence>
<reference evidence="3" key="1">
    <citation type="journal article" date="2019" name="Nat. Commun.">
        <title>The genome of broomcorn millet.</title>
        <authorList>
            <person name="Zou C."/>
            <person name="Miki D."/>
            <person name="Li D."/>
            <person name="Tang Q."/>
            <person name="Xiao L."/>
            <person name="Rajput S."/>
            <person name="Deng P."/>
            <person name="Jia W."/>
            <person name="Huang R."/>
            <person name="Zhang M."/>
            <person name="Sun Y."/>
            <person name="Hu J."/>
            <person name="Fu X."/>
            <person name="Schnable P.S."/>
            <person name="Li F."/>
            <person name="Zhang H."/>
            <person name="Feng B."/>
            <person name="Zhu X."/>
            <person name="Liu R."/>
            <person name="Schnable J.C."/>
            <person name="Zhu J.-K."/>
            <person name="Zhang H."/>
        </authorList>
    </citation>
    <scope>NUCLEOTIDE SEQUENCE [LARGE SCALE GENOMIC DNA]</scope>
</reference>
<organism evidence="2 3">
    <name type="scientific">Panicum miliaceum</name>
    <name type="common">Proso millet</name>
    <name type="synonym">Broomcorn millet</name>
    <dbReference type="NCBI Taxonomy" id="4540"/>
    <lineage>
        <taxon>Eukaryota</taxon>
        <taxon>Viridiplantae</taxon>
        <taxon>Streptophyta</taxon>
        <taxon>Embryophyta</taxon>
        <taxon>Tracheophyta</taxon>
        <taxon>Spermatophyta</taxon>
        <taxon>Magnoliopsida</taxon>
        <taxon>Liliopsida</taxon>
        <taxon>Poales</taxon>
        <taxon>Poaceae</taxon>
        <taxon>PACMAD clade</taxon>
        <taxon>Panicoideae</taxon>
        <taxon>Panicodae</taxon>
        <taxon>Paniceae</taxon>
        <taxon>Panicinae</taxon>
        <taxon>Panicum</taxon>
        <taxon>Panicum sect. Panicum</taxon>
    </lineage>
</organism>
<feature type="region of interest" description="Disordered" evidence="1">
    <location>
        <begin position="1"/>
        <end position="65"/>
    </location>
</feature>
<evidence type="ECO:0000313" key="2">
    <source>
        <dbReference type="EMBL" id="RLM70117.1"/>
    </source>
</evidence>
<feature type="compositionally biased region" description="Polar residues" evidence="1">
    <location>
        <begin position="1"/>
        <end position="19"/>
    </location>
</feature>
<evidence type="ECO:0000256" key="1">
    <source>
        <dbReference type="SAM" id="MobiDB-lite"/>
    </source>
</evidence>
<dbReference type="AlphaFoldDB" id="A0A3L6Q2C3"/>
<dbReference type="EMBL" id="PQIB02000014">
    <property type="protein sequence ID" value="RLM70117.1"/>
    <property type="molecule type" value="Genomic_DNA"/>
</dbReference>
<protein>
    <submittedName>
        <fullName evidence="2">Uncharacterized protein</fullName>
    </submittedName>
</protein>
<keyword evidence="3" id="KW-1185">Reference proteome</keyword>